<evidence type="ECO:0000259" key="2">
    <source>
        <dbReference type="PROSITE" id="PS50213"/>
    </source>
</evidence>
<dbReference type="GO" id="GO:0005615">
    <property type="term" value="C:extracellular space"/>
    <property type="evidence" value="ECO:0007669"/>
    <property type="project" value="TreeGrafter"/>
</dbReference>
<dbReference type="GO" id="GO:0050839">
    <property type="term" value="F:cell adhesion molecule binding"/>
    <property type="evidence" value="ECO:0007669"/>
    <property type="project" value="TreeGrafter"/>
</dbReference>
<dbReference type="GO" id="GO:0030198">
    <property type="term" value="P:extracellular matrix organization"/>
    <property type="evidence" value="ECO:0007669"/>
    <property type="project" value="TreeGrafter"/>
</dbReference>
<keyword evidence="1" id="KW-0732">Signal</keyword>
<dbReference type="GeneID" id="111126150"/>
<dbReference type="GO" id="GO:0007155">
    <property type="term" value="P:cell adhesion"/>
    <property type="evidence" value="ECO:0007669"/>
    <property type="project" value="TreeGrafter"/>
</dbReference>
<accession>A0A8B8DEA7</accession>
<dbReference type="PROSITE" id="PS50213">
    <property type="entry name" value="FAS1"/>
    <property type="match status" value="2"/>
</dbReference>
<dbReference type="PANTHER" id="PTHR10900:SF77">
    <property type="entry name" value="FI19380P1"/>
    <property type="match status" value="1"/>
</dbReference>
<feature type="domain" description="FAS1" evidence="2">
    <location>
        <begin position="154"/>
        <end position="285"/>
    </location>
</feature>
<dbReference type="AlphaFoldDB" id="A0A8B8DEA7"/>
<dbReference type="Gene3D" id="2.30.180.10">
    <property type="entry name" value="FAS1 domain"/>
    <property type="match status" value="2"/>
</dbReference>
<evidence type="ECO:0000313" key="4">
    <source>
        <dbReference type="RefSeq" id="XP_022326288.1"/>
    </source>
</evidence>
<feature type="domain" description="FAS1" evidence="2">
    <location>
        <begin position="20"/>
        <end position="152"/>
    </location>
</feature>
<evidence type="ECO:0000313" key="3">
    <source>
        <dbReference type="Proteomes" id="UP000694844"/>
    </source>
</evidence>
<keyword evidence="3" id="KW-1185">Reference proteome</keyword>
<proteinExistence type="predicted"/>
<dbReference type="SUPFAM" id="SSF82153">
    <property type="entry name" value="FAS1 domain"/>
    <property type="match status" value="2"/>
</dbReference>
<dbReference type="OrthoDB" id="286301at2759"/>
<dbReference type="PANTHER" id="PTHR10900">
    <property type="entry name" value="PERIOSTIN-RELATED"/>
    <property type="match status" value="1"/>
</dbReference>
<dbReference type="RefSeq" id="XP_022326288.1">
    <property type="nucleotide sequence ID" value="XM_022470580.1"/>
</dbReference>
<feature type="signal peptide" evidence="1">
    <location>
        <begin position="1"/>
        <end position="18"/>
    </location>
</feature>
<protein>
    <submittedName>
        <fullName evidence="4">Periostin-like</fullName>
    </submittedName>
</protein>
<feature type="chain" id="PRO_5034325355" evidence="1">
    <location>
        <begin position="19"/>
        <end position="289"/>
    </location>
</feature>
<dbReference type="KEGG" id="cvn:111126150"/>
<dbReference type="SMART" id="SM00554">
    <property type="entry name" value="FAS1"/>
    <property type="match status" value="2"/>
</dbReference>
<dbReference type="Pfam" id="PF02469">
    <property type="entry name" value="Fasciclin"/>
    <property type="match status" value="2"/>
</dbReference>
<dbReference type="InterPro" id="IPR000782">
    <property type="entry name" value="FAS1_domain"/>
</dbReference>
<dbReference type="InterPro" id="IPR036378">
    <property type="entry name" value="FAS1_dom_sf"/>
</dbReference>
<dbReference type="Proteomes" id="UP000694844">
    <property type="component" value="Chromosome 3"/>
</dbReference>
<organism evidence="3 4">
    <name type="scientific">Crassostrea virginica</name>
    <name type="common">Eastern oyster</name>
    <dbReference type="NCBI Taxonomy" id="6565"/>
    <lineage>
        <taxon>Eukaryota</taxon>
        <taxon>Metazoa</taxon>
        <taxon>Spiralia</taxon>
        <taxon>Lophotrochozoa</taxon>
        <taxon>Mollusca</taxon>
        <taxon>Bivalvia</taxon>
        <taxon>Autobranchia</taxon>
        <taxon>Pteriomorphia</taxon>
        <taxon>Ostreida</taxon>
        <taxon>Ostreoidea</taxon>
        <taxon>Ostreidae</taxon>
        <taxon>Crassostrea</taxon>
    </lineage>
</organism>
<reference evidence="4" key="1">
    <citation type="submission" date="2025-08" db="UniProtKB">
        <authorList>
            <consortium name="RefSeq"/>
        </authorList>
    </citation>
    <scope>IDENTIFICATION</scope>
    <source>
        <tissue evidence="4">Whole sample</tissue>
    </source>
</reference>
<dbReference type="FunFam" id="2.30.180.10:FF:000032">
    <property type="entry name" value="Fasciclin domain-containing protein, putative"/>
    <property type="match status" value="2"/>
</dbReference>
<gene>
    <name evidence="4" type="primary">LOC111126150</name>
</gene>
<dbReference type="InterPro" id="IPR050904">
    <property type="entry name" value="Adhesion/Biosynth-related"/>
</dbReference>
<dbReference type="GO" id="GO:0031012">
    <property type="term" value="C:extracellular matrix"/>
    <property type="evidence" value="ECO:0007669"/>
    <property type="project" value="TreeGrafter"/>
</dbReference>
<name>A0A8B8DEA7_CRAVI</name>
<sequence length="289" mass="30650">MLGFFVTVLSLQAFCANGQLENVFSYLQHSGNHTTLVGLLKQSGLAGTLATSATPLTIFAPTDAAFAKVPQSVLDQLNTDPKALADTLKFHVTSGIVISPMIQDGSVFTSLSGKTLTTNRYENQNYVIQGVKIESGDKVVLNGVIHSVDSVLTPSDVSISEYLGTHETQFADLYAALVLEGLENALESGKFTIFAPQDSAFAQILANLPSITADDSYFKKILAYHVVPGVWFSSGLTDGMSLPTLAGSNITIRLQGSGVFVKTAQVLQADVPLSNGCLHVIDDVLAPPK</sequence>
<evidence type="ECO:0000256" key="1">
    <source>
        <dbReference type="SAM" id="SignalP"/>
    </source>
</evidence>